<dbReference type="Pfam" id="PF13401">
    <property type="entry name" value="AAA_22"/>
    <property type="match status" value="1"/>
</dbReference>
<protein>
    <recommendedName>
        <fullName evidence="2">ORC1/DEAH AAA+ ATPase domain-containing protein</fullName>
    </recommendedName>
</protein>
<name>A0A2N5X8A7_9GAMM</name>
<evidence type="ECO:0000259" key="2">
    <source>
        <dbReference type="Pfam" id="PF13401"/>
    </source>
</evidence>
<comment type="caution">
    <text evidence="3">The sequence shown here is derived from an EMBL/GenBank/DDBJ whole genome shotgun (WGS) entry which is preliminary data.</text>
</comment>
<dbReference type="InterPro" id="IPR052026">
    <property type="entry name" value="ExeA_AAA_ATPase_DNA-bind"/>
</dbReference>
<dbReference type="EMBL" id="PKUS01000001">
    <property type="protein sequence ID" value="PLW70734.1"/>
    <property type="molecule type" value="Genomic_DNA"/>
</dbReference>
<proteinExistence type="predicted"/>
<dbReference type="GO" id="GO:0016887">
    <property type="term" value="F:ATP hydrolysis activity"/>
    <property type="evidence" value="ECO:0007669"/>
    <property type="project" value="InterPro"/>
</dbReference>
<sequence length="568" mass="61160">MSEQYLQPKVRSSGAVDADDDSVEHCDRAEAYSALRRFFAGYDELFVLTGPADVGKTRITAELLSELDAGTPLILFDAAVPDECGLMNSVCSQLGVEALSADWEETLDLLTKRLSPHAHAFLIIDNAHEMGESDFEELRLLSYLRCGRGPQLQVILVGHERLLGRVQSSDMAQRGLWHYQTATLSALTDSKAPYSRRVGAAPGAGPRVKPIAASTLTRLPLRTHTVPPDEVKPRGELAQLVPREKLIAETGSDYLEADQLPVPTVVYVGEVEAQQRRPFWRRSSTLVLMVSPILLAGVYWLGYSQAREPVVEAKVAAEPATPGPSPAAASPSTVIQLPEEPQAPAPSVVSQQPLPTGQLVVPPFIDMAAPSSVMESPAVTAAPSETAPTTAGDAAQVAVLQDEPPVVESVDSLADEIDGLLAAAAEAMSRDYLRTPAEISAWNYFTQVLALQPENAAAQRGMRDIADRYEVLSRLAIERGKFRSAQTYINRGLGMAAGHDGLLAKQGELDSAKAAAEEARLREEQARMAAAEAETVSAAQEEDAVEKPRGFMGLLKNIFTSEDQQPGR</sequence>
<dbReference type="Proteomes" id="UP000235005">
    <property type="component" value="Unassembled WGS sequence"/>
</dbReference>
<dbReference type="OrthoDB" id="5726612at2"/>
<dbReference type="PANTHER" id="PTHR35894:SF1">
    <property type="entry name" value="PHOSPHORIBULOKINASE _ URIDINE KINASE FAMILY"/>
    <property type="match status" value="1"/>
</dbReference>
<evidence type="ECO:0000256" key="1">
    <source>
        <dbReference type="SAM" id="Coils"/>
    </source>
</evidence>
<keyword evidence="1" id="KW-0175">Coiled coil</keyword>
<dbReference type="InterPro" id="IPR049945">
    <property type="entry name" value="AAA_22"/>
</dbReference>
<dbReference type="SUPFAM" id="SSF52540">
    <property type="entry name" value="P-loop containing nucleoside triphosphate hydrolases"/>
    <property type="match status" value="1"/>
</dbReference>
<accession>A0A2N5X8A7</accession>
<feature type="domain" description="ORC1/DEAH AAA+ ATPase" evidence="2">
    <location>
        <begin position="44"/>
        <end position="164"/>
    </location>
</feature>
<dbReference type="PANTHER" id="PTHR35894">
    <property type="entry name" value="GENERAL SECRETION PATHWAY PROTEIN A-RELATED"/>
    <property type="match status" value="1"/>
</dbReference>
<dbReference type="Gene3D" id="3.40.50.300">
    <property type="entry name" value="P-loop containing nucleotide triphosphate hydrolases"/>
    <property type="match status" value="1"/>
</dbReference>
<gene>
    <name evidence="3" type="ORF">C0039_00965</name>
</gene>
<organism evidence="3 4">
    <name type="scientific">Pseudohalioglobus lutimaris</name>
    <dbReference type="NCBI Taxonomy" id="1737061"/>
    <lineage>
        <taxon>Bacteria</taxon>
        <taxon>Pseudomonadati</taxon>
        <taxon>Pseudomonadota</taxon>
        <taxon>Gammaproteobacteria</taxon>
        <taxon>Cellvibrionales</taxon>
        <taxon>Halieaceae</taxon>
        <taxon>Pseudohalioglobus</taxon>
    </lineage>
</organism>
<evidence type="ECO:0000313" key="4">
    <source>
        <dbReference type="Proteomes" id="UP000235005"/>
    </source>
</evidence>
<dbReference type="InterPro" id="IPR027417">
    <property type="entry name" value="P-loop_NTPase"/>
</dbReference>
<evidence type="ECO:0000313" key="3">
    <source>
        <dbReference type="EMBL" id="PLW70734.1"/>
    </source>
</evidence>
<reference evidence="3 4" key="1">
    <citation type="submission" date="2018-01" db="EMBL/GenBank/DDBJ databases">
        <title>The draft genome sequence of Halioglobus lutimaris HF004.</title>
        <authorList>
            <person name="Du Z.-J."/>
            <person name="Shi M.-J."/>
        </authorList>
    </citation>
    <scope>NUCLEOTIDE SEQUENCE [LARGE SCALE GENOMIC DNA]</scope>
    <source>
        <strain evidence="3 4">HF004</strain>
    </source>
</reference>
<feature type="coiled-coil region" evidence="1">
    <location>
        <begin position="509"/>
        <end position="541"/>
    </location>
</feature>
<dbReference type="AlphaFoldDB" id="A0A2N5X8A7"/>
<dbReference type="RefSeq" id="WP_101517000.1">
    <property type="nucleotide sequence ID" value="NZ_PKUS01000001.1"/>
</dbReference>
<keyword evidence="4" id="KW-1185">Reference proteome</keyword>